<gene>
    <name evidence="1" type="ORF">SAMN05216334_10862</name>
</gene>
<dbReference type="Proteomes" id="UP000236753">
    <property type="component" value="Unassembled WGS sequence"/>
</dbReference>
<organism evidence="1 2">
    <name type="scientific">Nitrosomonas ureae</name>
    <dbReference type="NCBI Taxonomy" id="44577"/>
    <lineage>
        <taxon>Bacteria</taxon>
        <taxon>Pseudomonadati</taxon>
        <taxon>Pseudomonadota</taxon>
        <taxon>Betaproteobacteria</taxon>
        <taxon>Nitrosomonadales</taxon>
        <taxon>Nitrosomonadaceae</taxon>
        <taxon>Nitrosomonas</taxon>
    </lineage>
</organism>
<protein>
    <submittedName>
        <fullName evidence="1">Uncharacterized protein</fullName>
    </submittedName>
</protein>
<proteinExistence type="predicted"/>
<reference evidence="1 2" key="1">
    <citation type="submission" date="2016-10" db="EMBL/GenBank/DDBJ databases">
        <authorList>
            <person name="de Groot N.N."/>
        </authorList>
    </citation>
    <scope>NUCLEOTIDE SEQUENCE [LARGE SCALE GENOMIC DNA]</scope>
    <source>
        <strain evidence="1 2">Nm13</strain>
    </source>
</reference>
<evidence type="ECO:0000313" key="1">
    <source>
        <dbReference type="EMBL" id="SEF75760.1"/>
    </source>
</evidence>
<evidence type="ECO:0000313" key="2">
    <source>
        <dbReference type="Proteomes" id="UP000236753"/>
    </source>
</evidence>
<accession>A0A1H5UL46</accession>
<sequence length="73" mass="8221">MTGDFILILALSKNDVTIPFTQPYIPHIPQIIYLNYFYKNRLTRSGIVIQKTLDDNSDNSDGARRFSGSLSGV</sequence>
<dbReference type="AlphaFoldDB" id="A0A1H5UL46"/>
<name>A0A1H5UL46_9PROT</name>
<dbReference type="EMBL" id="FNUX01000008">
    <property type="protein sequence ID" value="SEF75760.1"/>
    <property type="molecule type" value="Genomic_DNA"/>
</dbReference>